<proteinExistence type="predicted"/>
<dbReference type="Proteomes" id="UP000887458">
    <property type="component" value="Unassembled WGS sequence"/>
</dbReference>
<protein>
    <submittedName>
        <fullName evidence="2">Uncharacterized protein</fullName>
    </submittedName>
</protein>
<dbReference type="EMBL" id="NJHN03000095">
    <property type="protein sequence ID" value="KAH9415947.1"/>
    <property type="molecule type" value="Genomic_DNA"/>
</dbReference>
<evidence type="ECO:0000313" key="2">
    <source>
        <dbReference type="EMBL" id="KAH9415947.1"/>
    </source>
</evidence>
<keyword evidence="1" id="KW-1133">Transmembrane helix</keyword>
<accession>A0ABQ8J0D6</accession>
<name>A0ABQ8J0D6_DERPT</name>
<keyword evidence="1" id="KW-0472">Membrane</keyword>
<feature type="transmembrane region" description="Helical" evidence="1">
    <location>
        <begin position="7"/>
        <end position="27"/>
    </location>
</feature>
<keyword evidence="3" id="KW-1185">Reference proteome</keyword>
<feature type="transmembrane region" description="Helical" evidence="1">
    <location>
        <begin position="33"/>
        <end position="53"/>
    </location>
</feature>
<keyword evidence="1" id="KW-0812">Transmembrane</keyword>
<reference evidence="2 3" key="2">
    <citation type="journal article" date="2022" name="Mol. Biol. Evol.">
        <title>Comparative Genomics Reveals Insights into the Divergent Evolution of Astigmatic Mites and Household Pest Adaptations.</title>
        <authorList>
            <person name="Xiong Q."/>
            <person name="Wan A.T."/>
            <person name="Liu X."/>
            <person name="Fung C.S."/>
            <person name="Xiao X."/>
            <person name="Malainual N."/>
            <person name="Hou J."/>
            <person name="Wang L."/>
            <person name="Wang M."/>
            <person name="Yang K.Y."/>
            <person name="Cui Y."/>
            <person name="Leung E.L."/>
            <person name="Nong W."/>
            <person name="Shin S.K."/>
            <person name="Au S.W."/>
            <person name="Jeong K.Y."/>
            <person name="Chew F.T."/>
            <person name="Hui J.H."/>
            <person name="Leung T.F."/>
            <person name="Tungtrongchitr A."/>
            <person name="Zhong N."/>
            <person name="Liu Z."/>
            <person name="Tsui S.K."/>
        </authorList>
    </citation>
    <scope>NUCLEOTIDE SEQUENCE [LARGE SCALE GENOMIC DNA]</scope>
    <source>
        <strain evidence="2">Derp</strain>
    </source>
</reference>
<organism evidence="2 3">
    <name type="scientific">Dermatophagoides pteronyssinus</name>
    <name type="common">European house dust mite</name>
    <dbReference type="NCBI Taxonomy" id="6956"/>
    <lineage>
        <taxon>Eukaryota</taxon>
        <taxon>Metazoa</taxon>
        <taxon>Ecdysozoa</taxon>
        <taxon>Arthropoda</taxon>
        <taxon>Chelicerata</taxon>
        <taxon>Arachnida</taxon>
        <taxon>Acari</taxon>
        <taxon>Acariformes</taxon>
        <taxon>Sarcoptiformes</taxon>
        <taxon>Astigmata</taxon>
        <taxon>Psoroptidia</taxon>
        <taxon>Analgoidea</taxon>
        <taxon>Pyroglyphidae</taxon>
        <taxon>Dermatophagoidinae</taxon>
        <taxon>Dermatophagoides</taxon>
    </lineage>
</organism>
<reference evidence="2 3" key="1">
    <citation type="journal article" date="2018" name="J. Allergy Clin. Immunol.">
        <title>High-quality assembly of Dermatophagoides pteronyssinus genome and transcriptome reveals a wide range of novel allergens.</title>
        <authorList>
            <person name="Liu X.Y."/>
            <person name="Yang K.Y."/>
            <person name="Wang M.Q."/>
            <person name="Kwok J.S."/>
            <person name="Zeng X."/>
            <person name="Yang Z."/>
            <person name="Xiao X.J."/>
            <person name="Lau C.P."/>
            <person name="Li Y."/>
            <person name="Huang Z.M."/>
            <person name="Ba J.G."/>
            <person name="Yim A.K."/>
            <person name="Ouyang C.Y."/>
            <person name="Ngai S.M."/>
            <person name="Chan T.F."/>
            <person name="Leung E.L."/>
            <person name="Liu L."/>
            <person name="Liu Z.G."/>
            <person name="Tsui S.K."/>
        </authorList>
    </citation>
    <scope>NUCLEOTIDE SEQUENCE [LARGE SCALE GENOMIC DNA]</scope>
    <source>
        <strain evidence="2">Derp</strain>
    </source>
</reference>
<gene>
    <name evidence="2" type="ORF">DERP_000441</name>
</gene>
<comment type="caution">
    <text evidence="2">The sequence shown here is derived from an EMBL/GenBank/DDBJ whole genome shotgun (WGS) entry which is preliminary data.</text>
</comment>
<evidence type="ECO:0000313" key="3">
    <source>
        <dbReference type="Proteomes" id="UP000887458"/>
    </source>
</evidence>
<evidence type="ECO:0000256" key="1">
    <source>
        <dbReference type="SAM" id="Phobius"/>
    </source>
</evidence>
<sequence length="61" mass="7167">MFLDDGTWLHILLLGLTSIYFQCFILIHKHFTLFFLLYLLSANISTLIVELLIRINISLKL</sequence>